<feature type="coiled-coil region" evidence="9">
    <location>
        <begin position="247"/>
        <end position="274"/>
    </location>
</feature>
<dbReference type="Gene3D" id="3.30.420.40">
    <property type="match status" value="2"/>
</dbReference>
<evidence type="ECO:0000256" key="3">
    <source>
        <dbReference type="ARBA" id="ARBA00022553"/>
    </source>
</evidence>
<dbReference type="SUPFAM" id="SSF100920">
    <property type="entry name" value="Heat shock protein 70kD (HSP70), peptide-binding domain"/>
    <property type="match status" value="1"/>
</dbReference>
<dbReference type="InterPro" id="IPR029048">
    <property type="entry name" value="HSP70_C_sf"/>
</dbReference>
<feature type="modified residue" description="Phosphothreonine; by autocatalysis" evidence="7">
    <location>
        <position position="198"/>
    </location>
</feature>
<comment type="caution">
    <text evidence="11">The sequence shown here is derived from an EMBL/GenBank/DDBJ whole genome shotgun (WGS) entry which is preliminary data.</text>
</comment>
<dbReference type="NCBIfam" id="NF003520">
    <property type="entry name" value="PRK05183.1"/>
    <property type="match status" value="1"/>
</dbReference>
<evidence type="ECO:0000256" key="2">
    <source>
        <dbReference type="ARBA" id="ARBA00014415"/>
    </source>
</evidence>
<dbReference type="PROSITE" id="PS00297">
    <property type="entry name" value="HSP70_1"/>
    <property type="match status" value="1"/>
</dbReference>
<sequence>MGKVIGIDLGTTNSCVAVMEGTQPRVIENAEGARTTPSIVAFTDDGERLVGQPAKRQAVTNPERTFFAIKRLIGRTYDDPLTQKDKGLVPYKIAKGDNGDAWVEADGKRYSPSQISAFTLQKMKETAESHLGQPVTQAVITVPAYFNDAQRQATKDAGKIAGLEVLRIINEPTAAALAYGLDKKKAGTIAVYDLGGGTFDVSILEIGDGVFEVKSTNGDTFLGGEDFDNRVVEYLTSEFKKEQGIDLTKDKLALQRLKEAAEKAKIELSSATQTEINLPYITADASGPKHLALKLSRAKFESLVDDLVQRTIEPCRKALKDAGVSASEIDEVVLVGGQTRMPKVQEVVKSFFGKEPHKGVNPDEVVAIGAAVQAGVLQGDVKDVLLLDVTPLSLGIETLGGVFTRLIDRNTTIPTKKSQVFSTAEDNQNAVTIRVFQGEREMAADNKLLGQFDLMGIPPAPRGMPQIEVTFDIDANGIVNVTAKDKATNKEHQIRIQASGGLSDADIEKMVKDAEANAEADKRRRELVEVKNQGESLIHATEKSVSEYGDKVSAADKGAIESAITALRTALEGEDAEGIKAKTNDLMQASMKLGEAMYAASQAEGAPGAEGASASADKKDDVIDADFQEVDEKDQKKRA</sequence>
<dbReference type="PRINTS" id="PR00301">
    <property type="entry name" value="HEATSHOCK70"/>
</dbReference>
<protein>
    <recommendedName>
        <fullName evidence="2 7">Chaperone protein DnaK</fullName>
    </recommendedName>
    <alternativeName>
        <fullName evidence="7">HSP70</fullName>
    </alternativeName>
    <alternativeName>
        <fullName evidence="7">Heat shock 70 kDa protein</fullName>
    </alternativeName>
    <alternativeName>
        <fullName evidence="7">Heat shock protein 70</fullName>
    </alternativeName>
</protein>
<dbReference type="InterPro" id="IPR029047">
    <property type="entry name" value="HSP70_peptide-bd_sf"/>
</dbReference>
<organism evidence="11 12">
    <name type="scientific">Methylorubrum suomiense</name>
    <dbReference type="NCBI Taxonomy" id="144191"/>
    <lineage>
        <taxon>Bacteria</taxon>
        <taxon>Pseudomonadati</taxon>
        <taxon>Pseudomonadota</taxon>
        <taxon>Alphaproteobacteria</taxon>
        <taxon>Hyphomicrobiales</taxon>
        <taxon>Methylobacteriaceae</taxon>
        <taxon>Methylorubrum</taxon>
    </lineage>
</organism>
<evidence type="ECO:0000256" key="10">
    <source>
        <dbReference type="SAM" id="MobiDB-lite"/>
    </source>
</evidence>
<evidence type="ECO:0000256" key="9">
    <source>
        <dbReference type="SAM" id="Coils"/>
    </source>
</evidence>
<reference evidence="11" key="1">
    <citation type="journal article" date="2021" name="Front. Microbiol.">
        <title>Comprehensive Comparative Genomics and Phenotyping of Methylobacterium Species.</title>
        <authorList>
            <person name="Alessa O."/>
            <person name="Ogura Y."/>
            <person name="Fujitani Y."/>
            <person name="Takami H."/>
            <person name="Hayashi T."/>
            <person name="Sahin N."/>
            <person name="Tani A."/>
        </authorList>
    </citation>
    <scope>NUCLEOTIDE SEQUENCE</scope>
    <source>
        <strain evidence="11">DSM 14458</strain>
    </source>
</reference>
<feature type="compositionally biased region" description="Low complexity" evidence="10">
    <location>
        <begin position="599"/>
        <end position="615"/>
    </location>
</feature>
<keyword evidence="3 7" id="KW-0597">Phosphoprotein</keyword>
<dbReference type="PROSITE" id="PS01036">
    <property type="entry name" value="HSP70_3"/>
    <property type="match status" value="1"/>
</dbReference>
<evidence type="ECO:0000256" key="6">
    <source>
        <dbReference type="ARBA" id="ARBA00023016"/>
    </source>
</evidence>
<dbReference type="Gene3D" id="1.20.1270.10">
    <property type="match status" value="1"/>
</dbReference>
<gene>
    <name evidence="11" type="primary">dnaK_1</name>
    <name evidence="7" type="synonym">dnaK</name>
    <name evidence="11" type="ORF">BGCPKDLD_1583</name>
</gene>
<keyword evidence="12" id="KW-1185">Reference proteome</keyword>
<dbReference type="Pfam" id="PF00012">
    <property type="entry name" value="HSP70"/>
    <property type="match status" value="1"/>
</dbReference>
<name>A0ABQ4UWC7_9HYPH</name>
<dbReference type="NCBIfam" id="TIGR02350">
    <property type="entry name" value="prok_dnaK"/>
    <property type="match status" value="1"/>
</dbReference>
<evidence type="ECO:0000256" key="7">
    <source>
        <dbReference type="HAMAP-Rule" id="MF_00332"/>
    </source>
</evidence>
<comment type="function">
    <text evidence="7">Acts as a chaperone.</text>
</comment>
<dbReference type="SUPFAM" id="SSF100934">
    <property type="entry name" value="Heat shock protein 70kD (HSP70), C-terminal subdomain"/>
    <property type="match status" value="1"/>
</dbReference>
<evidence type="ECO:0000313" key="12">
    <source>
        <dbReference type="Proteomes" id="UP001055093"/>
    </source>
</evidence>
<feature type="region of interest" description="Disordered" evidence="10">
    <location>
        <begin position="599"/>
        <end position="639"/>
    </location>
</feature>
<accession>A0ABQ4UWC7</accession>
<keyword evidence="6 7" id="KW-0346">Stress response</keyword>
<dbReference type="HAMAP" id="MF_00332">
    <property type="entry name" value="DnaK"/>
    <property type="match status" value="1"/>
</dbReference>
<dbReference type="Proteomes" id="UP001055093">
    <property type="component" value="Unassembled WGS sequence"/>
</dbReference>
<evidence type="ECO:0000313" key="11">
    <source>
        <dbReference type="EMBL" id="GJE75007.1"/>
    </source>
</evidence>
<keyword evidence="4 7" id="KW-0547">Nucleotide-binding</keyword>
<dbReference type="InterPro" id="IPR013126">
    <property type="entry name" value="Hsp_70_fam"/>
</dbReference>
<reference evidence="11" key="2">
    <citation type="submission" date="2021-08" db="EMBL/GenBank/DDBJ databases">
        <authorList>
            <person name="Tani A."/>
            <person name="Ola A."/>
            <person name="Ogura Y."/>
            <person name="Katsura K."/>
            <person name="Hayashi T."/>
        </authorList>
    </citation>
    <scope>NUCLEOTIDE SEQUENCE</scope>
    <source>
        <strain evidence="11">DSM 14458</strain>
    </source>
</reference>
<dbReference type="InterPro" id="IPR043129">
    <property type="entry name" value="ATPase_NBD"/>
</dbReference>
<comment type="similarity">
    <text evidence="1 7 8">Belongs to the heat shock protein 70 family.</text>
</comment>
<dbReference type="SUPFAM" id="SSF53067">
    <property type="entry name" value="Actin-like ATPase domain"/>
    <property type="match status" value="2"/>
</dbReference>
<dbReference type="NCBIfam" id="NF001413">
    <property type="entry name" value="PRK00290.1"/>
    <property type="match status" value="1"/>
</dbReference>
<keyword evidence="5 7" id="KW-0067">ATP-binding</keyword>
<comment type="induction">
    <text evidence="7">By stress conditions e.g. heat shock.</text>
</comment>
<dbReference type="PANTHER" id="PTHR19375">
    <property type="entry name" value="HEAT SHOCK PROTEIN 70KDA"/>
    <property type="match status" value="1"/>
</dbReference>
<dbReference type="RefSeq" id="WP_137827838.1">
    <property type="nucleotide sequence ID" value="NZ_BPRE01000004.1"/>
</dbReference>
<proteinExistence type="evidence at transcript level"/>
<keyword evidence="9" id="KW-0175">Coiled coil</keyword>
<dbReference type="Gene3D" id="3.90.640.10">
    <property type="entry name" value="Actin, Chain A, domain 4"/>
    <property type="match status" value="1"/>
</dbReference>
<evidence type="ECO:0000256" key="1">
    <source>
        <dbReference type="ARBA" id="ARBA00007381"/>
    </source>
</evidence>
<dbReference type="CDD" id="cd11733">
    <property type="entry name" value="ASKHA_NBD_HSP70_HSPA9"/>
    <property type="match status" value="1"/>
</dbReference>
<evidence type="ECO:0000256" key="5">
    <source>
        <dbReference type="ARBA" id="ARBA00022840"/>
    </source>
</evidence>
<dbReference type="InterPro" id="IPR012725">
    <property type="entry name" value="Chaperone_DnaK"/>
</dbReference>
<evidence type="ECO:0000256" key="8">
    <source>
        <dbReference type="RuleBase" id="RU003322"/>
    </source>
</evidence>
<feature type="compositionally biased region" description="Acidic residues" evidence="10">
    <location>
        <begin position="623"/>
        <end position="632"/>
    </location>
</feature>
<dbReference type="Gene3D" id="2.60.34.10">
    <property type="entry name" value="Substrate Binding Domain Of DNAk, Chain A, domain 1"/>
    <property type="match status" value="1"/>
</dbReference>
<dbReference type="EMBL" id="BPRE01000004">
    <property type="protein sequence ID" value="GJE75007.1"/>
    <property type="molecule type" value="Genomic_DNA"/>
</dbReference>
<dbReference type="InterPro" id="IPR018181">
    <property type="entry name" value="Heat_shock_70_CS"/>
</dbReference>
<evidence type="ECO:0000256" key="4">
    <source>
        <dbReference type="ARBA" id="ARBA00022741"/>
    </source>
</evidence>
<dbReference type="PROSITE" id="PS00329">
    <property type="entry name" value="HSP70_2"/>
    <property type="match status" value="1"/>
</dbReference>
<keyword evidence="7" id="KW-0143">Chaperone</keyword>